<evidence type="ECO:0000313" key="1">
    <source>
        <dbReference type="EMBL" id="SUX21974.1"/>
    </source>
</evidence>
<dbReference type="Proteomes" id="UP000254572">
    <property type="component" value="Unassembled WGS sequence"/>
</dbReference>
<organism evidence="1 2">
    <name type="scientific">Cardiobacterium valvarum</name>
    <dbReference type="NCBI Taxonomy" id="194702"/>
    <lineage>
        <taxon>Bacteria</taxon>
        <taxon>Pseudomonadati</taxon>
        <taxon>Pseudomonadota</taxon>
        <taxon>Gammaproteobacteria</taxon>
        <taxon>Cardiobacteriales</taxon>
        <taxon>Cardiobacteriaceae</taxon>
        <taxon>Cardiobacterium</taxon>
    </lineage>
</organism>
<reference evidence="1 2" key="1">
    <citation type="submission" date="2018-06" db="EMBL/GenBank/DDBJ databases">
        <authorList>
            <consortium name="Pathogen Informatics"/>
            <person name="Doyle S."/>
        </authorList>
    </citation>
    <scope>NUCLEOTIDE SEQUENCE [LARGE SCALE GENOMIC DNA]</scope>
    <source>
        <strain evidence="1 2">NCTC13294</strain>
    </source>
</reference>
<accession>A0A381E6C2</accession>
<dbReference type="EMBL" id="UFUW01000001">
    <property type="protein sequence ID" value="SUX21974.1"/>
    <property type="molecule type" value="Genomic_DNA"/>
</dbReference>
<gene>
    <name evidence="1" type="ORF">NCTC13294_01136</name>
</gene>
<dbReference type="AlphaFoldDB" id="A0A381E6C2"/>
<sequence>MFYFIMHFEWNKLHTIWPTLRIMMPSITFYLLSSCKNIPQLIFIKLTFRNSAANNFIPKL</sequence>
<name>A0A381E6C2_9GAMM</name>
<protein>
    <submittedName>
        <fullName evidence="1">Uncharacterized protein</fullName>
    </submittedName>
</protein>
<keyword evidence="2" id="KW-1185">Reference proteome</keyword>
<evidence type="ECO:0000313" key="2">
    <source>
        <dbReference type="Proteomes" id="UP000254572"/>
    </source>
</evidence>
<proteinExistence type="predicted"/>